<accession>A0ABR0B643</accession>
<organism evidence="1 2">
    <name type="scientific">Daphnia magna</name>
    <dbReference type="NCBI Taxonomy" id="35525"/>
    <lineage>
        <taxon>Eukaryota</taxon>
        <taxon>Metazoa</taxon>
        <taxon>Ecdysozoa</taxon>
        <taxon>Arthropoda</taxon>
        <taxon>Crustacea</taxon>
        <taxon>Branchiopoda</taxon>
        <taxon>Diplostraca</taxon>
        <taxon>Cladocera</taxon>
        <taxon>Anomopoda</taxon>
        <taxon>Daphniidae</taxon>
        <taxon>Daphnia</taxon>
    </lineage>
</organism>
<evidence type="ECO:0000313" key="1">
    <source>
        <dbReference type="EMBL" id="KAK4037158.1"/>
    </source>
</evidence>
<reference evidence="1 2" key="1">
    <citation type="journal article" date="2023" name="Nucleic Acids Res.">
        <title>The hologenome of Daphnia magna reveals possible DNA methylation and microbiome-mediated evolution of the host genome.</title>
        <authorList>
            <person name="Chaturvedi A."/>
            <person name="Li X."/>
            <person name="Dhandapani V."/>
            <person name="Marshall H."/>
            <person name="Kissane S."/>
            <person name="Cuenca-Cambronero M."/>
            <person name="Asole G."/>
            <person name="Calvet F."/>
            <person name="Ruiz-Romero M."/>
            <person name="Marangio P."/>
            <person name="Guigo R."/>
            <person name="Rago D."/>
            <person name="Mirbahai L."/>
            <person name="Eastwood N."/>
            <person name="Colbourne J.K."/>
            <person name="Zhou J."/>
            <person name="Mallon E."/>
            <person name="Orsini L."/>
        </authorList>
    </citation>
    <scope>NUCLEOTIDE SEQUENCE [LARGE SCALE GENOMIC DNA]</scope>
    <source>
        <strain evidence="1">LRV0_1</strain>
    </source>
</reference>
<evidence type="ECO:0000313" key="2">
    <source>
        <dbReference type="Proteomes" id="UP001234178"/>
    </source>
</evidence>
<keyword evidence="2" id="KW-1185">Reference proteome</keyword>
<proteinExistence type="predicted"/>
<comment type="caution">
    <text evidence="1">The sequence shown here is derived from an EMBL/GenBank/DDBJ whole genome shotgun (WGS) entry which is preliminary data.</text>
</comment>
<gene>
    <name evidence="1" type="ORF">OUZ56_029200</name>
</gene>
<evidence type="ECO:0008006" key="3">
    <source>
        <dbReference type="Google" id="ProtNLM"/>
    </source>
</evidence>
<dbReference type="Proteomes" id="UP001234178">
    <property type="component" value="Unassembled WGS sequence"/>
</dbReference>
<sequence length="469" mass="53117">MKRSTELSQQFQSPAHQVCRHAQQLGTVSAWQLEKNPTDMAPTKGVETTGARQTNRILVKSGHLMEFTSTPIQTVVPSPVAMNEEMKAVCNKEVRDLLQKEAVKRVGLNESTNVVKLKAKEFWDVSEYVVVVKGRFDLNGASFRCLNTSCEYHKEPVLASMPDYIGTIIPVMFKMASTSFSYARHRIEVDIKKREKMKCKCCVGPCLYSHFDVVMKLYRYESAGSGYMESLYGNEGIEFDEDIKRHIEVINSFKPQKRGHDSCGNSKYKAGRENVAKLSVGHPDHENFDRMSNEMTGGFLSVLHGRTHVWDCQVLHNGRWKHGAAASLGEEQEQVFAKLSRYGSVTKHMSPASRRDHLTETIFYHNEDKEQGMVNSLVKRLAKASKKVTEFSRKLQNSLALCGLQEKDLPITLKHLQESTLDKKKGYRMTSAWARKQMSQYGGKIRQCIALAKQTFKQCCHGVMLNSSS</sequence>
<protein>
    <recommendedName>
        <fullName evidence="3">CxC3 like cysteine cluster domain-containing protein</fullName>
    </recommendedName>
</protein>
<dbReference type="EMBL" id="JAOYFB010000040">
    <property type="protein sequence ID" value="KAK4037158.1"/>
    <property type="molecule type" value="Genomic_DNA"/>
</dbReference>
<name>A0ABR0B643_9CRUS</name>
<dbReference type="Pfam" id="PF18758">
    <property type="entry name" value="KDZ"/>
    <property type="match status" value="1"/>
</dbReference>
<dbReference type="PANTHER" id="PTHR33104">
    <property type="entry name" value="SI:DKEY-29D5.2"/>
    <property type="match status" value="1"/>
</dbReference>
<dbReference type="InterPro" id="IPR040521">
    <property type="entry name" value="KDZ"/>
</dbReference>
<dbReference type="PANTHER" id="PTHR33104:SF2">
    <property type="entry name" value="CXC3 LIKE CYSTEINE CLUSTER DOMAIN-CONTAINING PROTEIN"/>
    <property type="match status" value="1"/>
</dbReference>